<keyword evidence="2" id="KW-1185">Reference proteome</keyword>
<dbReference type="OrthoDB" id="630188at2759"/>
<evidence type="ECO:0000313" key="1">
    <source>
        <dbReference type="EMBL" id="KAF5328648.1"/>
    </source>
</evidence>
<accession>A0A8H5FA02</accession>
<protein>
    <submittedName>
        <fullName evidence="1">Uncharacterized protein</fullName>
    </submittedName>
</protein>
<proteinExistence type="predicted"/>
<evidence type="ECO:0000313" key="2">
    <source>
        <dbReference type="Proteomes" id="UP000567179"/>
    </source>
</evidence>
<dbReference type="Proteomes" id="UP000567179">
    <property type="component" value="Unassembled WGS sequence"/>
</dbReference>
<reference evidence="1 2" key="1">
    <citation type="journal article" date="2020" name="ISME J.">
        <title>Uncovering the hidden diversity of litter-decomposition mechanisms in mushroom-forming fungi.</title>
        <authorList>
            <person name="Floudas D."/>
            <person name="Bentzer J."/>
            <person name="Ahren D."/>
            <person name="Johansson T."/>
            <person name="Persson P."/>
            <person name="Tunlid A."/>
        </authorList>
    </citation>
    <scope>NUCLEOTIDE SEQUENCE [LARGE SCALE GENOMIC DNA]</scope>
    <source>
        <strain evidence="1 2">CBS 101986</strain>
    </source>
</reference>
<sequence length="457" mass="51893">MTGALSSFRFTPTRKWTWLALLLSAFFVLYTLSSSSYSASLPQLNYPWSTTAAESLQVCSPEAYVSGHWAKRPTASNATRMSKPQDALAFSGFEGCASSREYNWHLASDKEEQYDRFPSAQSWEWIPGEECHGVGRLDKEKLVRDLIEDGGWYLVGDSVTENHFFSLSCILYPHVIATPDYTSGGSWDRGWPQNLYLSPSSPLVDKISFPKNFNISTTALVTFRRIDLLFSQDQLVEIHKELHAAKPTPLADDSLFSDEATWTLPIEEYLAEFFAPSANYATMVVSTAGHWTTTLFSKVSPEGIDGVITLFEFAMKRWADIVQAALTKDQRALLKENPKWPASAPGRPPKRAVIRAYLPGHESCHDFRAAWAEVQPFQWNWYNWGEISRYNKIFETLLDPKASKYPNIHYLGIDRPARLRPDAHTTGDCLHIMTGAGVLEGWTHYIWHYVTHLPYRQ</sequence>
<dbReference type="AlphaFoldDB" id="A0A8H5FA02"/>
<gene>
    <name evidence="1" type="ORF">D9619_011535</name>
</gene>
<comment type="caution">
    <text evidence="1">The sequence shown here is derived from an EMBL/GenBank/DDBJ whole genome shotgun (WGS) entry which is preliminary data.</text>
</comment>
<organism evidence="1 2">
    <name type="scientific">Psilocybe cf. subviscida</name>
    <dbReference type="NCBI Taxonomy" id="2480587"/>
    <lineage>
        <taxon>Eukaryota</taxon>
        <taxon>Fungi</taxon>
        <taxon>Dikarya</taxon>
        <taxon>Basidiomycota</taxon>
        <taxon>Agaricomycotina</taxon>
        <taxon>Agaricomycetes</taxon>
        <taxon>Agaricomycetidae</taxon>
        <taxon>Agaricales</taxon>
        <taxon>Agaricineae</taxon>
        <taxon>Strophariaceae</taxon>
        <taxon>Psilocybe</taxon>
    </lineage>
</organism>
<name>A0A8H5FA02_9AGAR</name>
<dbReference type="EMBL" id="JAACJJ010000003">
    <property type="protein sequence ID" value="KAF5328648.1"/>
    <property type="molecule type" value="Genomic_DNA"/>
</dbReference>